<feature type="chain" id="PRO_5019447724" evidence="2">
    <location>
        <begin position="29"/>
        <end position="118"/>
    </location>
</feature>
<name>A0A448V5J1_BARVI</name>
<evidence type="ECO:0000256" key="2">
    <source>
        <dbReference type="SAM" id="SignalP"/>
    </source>
</evidence>
<evidence type="ECO:0000313" key="4">
    <source>
        <dbReference type="Proteomes" id="UP000274201"/>
    </source>
</evidence>
<keyword evidence="1" id="KW-1133">Transmembrane helix</keyword>
<feature type="transmembrane region" description="Helical" evidence="1">
    <location>
        <begin position="89"/>
        <end position="110"/>
    </location>
</feature>
<evidence type="ECO:0000256" key="1">
    <source>
        <dbReference type="SAM" id="Phobius"/>
    </source>
</evidence>
<protein>
    <submittedName>
        <fullName evidence="3">Uncharacterized protein</fullName>
    </submittedName>
</protein>
<organism evidence="3 4">
    <name type="scientific">Bartonella vinsonii</name>
    <name type="common">Rochalimaea vinsonii</name>
    <dbReference type="NCBI Taxonomy" id="33047"/>
    <lineage>
        <taxon>Bacteria</taxon>
        <taxon>Pseudomonadati</taxon>
        <taxon>Pseudomonadota</taxon>
        <taxon>Alphaproteobacteria</taxon>
        <taxon>Hyphomicrobiales</taxon>
        <taxon>Bartonellaceae</taxon>
        <taxon>Bartonella</taxon>
    </lineage>
</organism>
<keyword evidence="2" id="KW-0732">Signal</keyword>
<dbReference type="AlphaFoldDB" id="A0A448V5J1"/>
<feature type="signal peptide" evidence="2">
    <location>
        <begin position="1"/>
        <end position="28"/>
    </location>
</feature>
<keyword evidence="1" id="KW-0472">Membrane</keyword>
<keyword evidence="1" id="KW-0812">Transmembrane</keyword>
<sequence length="118" mass="12752">MIKVFKNYVLNTFVVATFFLSQIVSAHANYLKNSSQKEDVTDYVLEQVATVTSTAVSTTAPYVPAVSYGTINGASAEGKVEKVVEPMTLGVGLLFAGYAISFVSSIIGWIKDIVLMFK</sequence>
<accession>A0A448V5J1</accession>
<gene>
    <name evidence="3" type="ORF">NCTC12905_00676</name>
</gene>
<dbReference type="OrthoDB" id="7923606at2"/>
<proteinExistence type="predicted"/>
<dbReference type="RefSeq" id="WP_126602807.1">
    <property type="nucleotide sequence ID" value="NZ_LR134529.1"/>
</dbReference>
<evidence type="ECO:0000313" key="3">
    <source>
        <dbReference type="EMBL" id="VEJ45030.1"/>
    </source>
</evidence>
<dbReference type="EMBL" id="LR134529">
    <property type="protein sequence ID" value="VEJ45030.1"/>
    <property type="molecule type" value="Genomic_DNA"/>
</dbReference>
<dbReference type="Proteomes" id="UP000274201">
    <property type="component" value="Chromosome"/>
</dbReference>
<reference evidence="3 4" key="1">
    <citation type="submission" date="2018-12" db="EMBL/GenBank/DDBJ databases">
        <authorList>
            <consortium name="Pathogen Informatics"/>
        </authorList>
    </citation>
    <scope>NUCLEOTIDE SEQUENCE [LARGE SCALE GENOMIC DNA]</scope>
    <source>
        <strain evidence="3 4">NCTC12905</strain>
    </source>
</reference>